<keyword evidence="8" id="KW-0418">Kinase</keyword>
<dbReference type="PANTHER" id="PTHR30175:SF1">
    <property type="entry name" value="PTS SYSTEM ARBUTIN-, CELLOBIOSE-, AND SALICIN-SPECIFIC EIIBC COMPONENT-RELATED"/>
    <property type="match status" value="1"/>
</dbReference>
<keyword evidence="2" id="KW-0813">Transport</keyword>
<evidence type="ECO:0000259" key="12">
    <source>
        <dbReference type="PROSITE" id="PS51098"/>
    </source>
</evidence>
<reference evidence="13 14" key="2">
    <citation type="submission" date="2020-02" db="EMBL/GenBank/DDBJ databases">
        <title>Candidatus Galacturonibacter soehngenii shows hetero-acetogenic catabolism of galacturonic acid but lacks a canonical carbon monoxide dehydrogenase/acetyl-CoA synthase complex.</title>
        <authorList>
            <person name="Diender M."/>
            <person name="Stouten G.R."/>
            <person name="Petersen J.F."/>
            <person name="Nielsen P.H."/>
            <person name="Dueholm M.S."/>
            <person name="Pronk J.T."/>
            <person name="Van Loosdrecht M.C.M."/>
        </authorList>
    </citation>
    <scope>NUCLEOTIDE SEQUENCE [LARGE SCALE GENOMIC DNA]</scope>
    <source>
        <strain evidence="13">GalUA</strain>
    </source>
</reference>
<evidence type="ECO:0000256" key="8">
    <source>
        <dbReference type="ARBA" id="ARBA00022777"/>
    </source>
</evidence>
<dbReference type="PANTHER" id="PTHR30175">
    <property type="entry name" value="PHOSPHOTRANSFERASE SYSTEM TRANSPORT PROTEIN"/>
    <property type="match status" value="1"/>
</dbReference>
<dbReference type="Proteomes" id="UP000461768">
    <property type="component" value="Unassembled WGS sequence"/>
</dbReference>
<dbReference type="Gene3D" id="3.30.1360.60">
    <property type="entry name" value="Glucose permease domain IIB"/>
    <property type="match status" value="1"/>
</dbReference>
<keyword evidence="5" id="KW-0808">Transferase</keyword>
<dbReference type="InterPro" id="IPR018113">
    <property type="entry name" value="PTrfase_EIIB_Cys"/>
</dbReference>
<evidence type="ECO:0000256" key="5">
    <source>
        <dbReference type="ARBA" id="ARBA00022679"/>
    </source>
</evidence>
<dbReference type="OrthoDB" id="92465at2"/>
<evidence type="ECO:0000256" key="11">
    <source>
        <dbReference type="PROSITE-ProRule" id="PRU00421"/>
    </source>
</evidence>
<dbReference type="SUPFAM" id="SSF55604">
    <property type="entry name" value="Glucose permease domain IIB"/>
    <property type="match status" value="1"/>
</dbReference>
<dbReference type="GO" id="GO:0005886">
    <property type="term" value="C:plasma membrane"/>
    <property type="evidence" value="ECO:0007669"/>
    <property type="project" value="UniProtKB-SubCell"/>
</dbReference>
<keyword evidence="6" id="KW-0598">Phosphotransferase system</keyword>
<organism evidence="13 14">
    <name type="scientific">Candidatus Galacturonatibacter soehngenii</name>
    <dbReference type="NCBI Taxonomy" id="2307010"/>
    <lineage>
        <taxon>Bacteria</taxon>
        <taxon>Bacillati</taxon>
        <taxon>Bacillota</taxon>
        <taxon>Clostridia</taxon>
        <taxon>Lachnospirales</taxon>
        <taxon>Lachnospiraceae</taxon>
        <taxon>Candidatus Galacturonatibacter</taxon>
    </lineage>
</organism>
<evidence type="ECO:0000256" key="10">
    <source>
        <dbReference type="ARBA" id="ARBA00023136"/>
    </source>
</evidence>
<evidence type="ECO:0000313" key="13">
    <source>
        <dbReference type="EMBL" id="KAB1440485.1"/>
    </source>
</evidence>
<dbReference type="CDD" id="cd00212">
    <property type="entry name" value="PTS_IIB_glc"/>
    <property type="match status" value="1"/>
</dbReference>
<protein>
    <recommendedName>
        <fullName evidence="12">PTS EIIB type-1 domain-containing protein</fullName>
    </recommendedName>
</protein>
<dbReference type="GO" id="GO:0008982">
    <property type="term" value="F:protein-N(PI)-phosphohistidine-sugar phosphotransferase activity"/>
    <property type="evidence" value="ECO:0007669"/>
    <property type="project" value="InterPro"/>
</dbReference>
<name>A0A7V7QNT7_9FIRM</name>
<comment type="subcellular location">
    <subcellularLocation>
        <location evidence="1">Cell membrane</location>
        <topology evidence="1">Multi-pass membrane protein</topology>
    </subcellularLocation>
</comment>
<dbReference type="AlphaFoldDB" id="A0A7V7QNT7"/>
<evidence type="ECO:0000256" key="2">
    <source>
        <dbReference type="ARBA" id="ARBA00022448"/>
    </source>
</evidence>
<dbReference type="InterPro" id="IPR001996">
    <property type="entry name" value="PTS_IIB_1"/>
</dbReference>
<dbReference type="Pfam" id="PF00367">
    <property type="entry name" value="PTS_EIIB"/>
    <property type="match status" value="1"/>
</dbReference>
<evidence type="ECO:0000256" key="1">
    <source>
        <dbReference type="ARBA" id="ARBA00004651"/>
    </source>
</evidence>
<dbReference type="FunFam" id="3.30.1360.60:FF:000001">
    <property type="entry name" value="PTS system glucose-specific IIBC component PtsG"/>
    <property type="match status" value="1"/>
</dbReference>
<evidence type="ECO:0000313" key="14">
    <source>
        <dbReference type="Proteomes" id="UP000461768"/>
    </source>
</evidence>
<reference evidence="13 14" key="1">
    <citation type="submission" date="2019-09" db="EMBL/GenBank/DDBJ databases">
        <authorList>
            <person name="Valk L.C."/>
        </authorList>
    </citation>
    <scope>NUCLEOTIDE SEQUENCE [LARGE SCALE GENOMIC DNA]</scope>
    <source>
        <strain evidence="13">GalUA</strain>
    </source>
</reference>
<feature type="active site" description="Phosphocysteine intermediate; for EIIB activity" evidence="11">
    <location>
        <position position="39"/>
    </location>
</feature>
<dbReference type="InterPro" id="IPR036878">
    <property type="entry name" value="Glu_permease_IIB"/>
</dbReference>
<evidence type="ECO:0000256" key="6">
    <source>
        <dbReference type="ARBA" id="ARBA00022683"/>
    </source>
</evidence>
<sequence length="120" mass="13073">MNLYLCLGGDKMANNNQKIAISILEAVGGKDNIAQVAHCMTRLRLNLKDESILNADEAKKIQGVLGVQKVGAQQQFIIGQNVPEVYMAFCEEAGIQAEAANDELIENKKPKGVKGLQVQY</sequence>
<dbReference type="GO" id="GO:0009401">
    <property type="term" value="P:phosphoenolpyruvate-dependent sugar phosphotransferase system"/>
    <property type="evidence" value="ECO:0007669"/>
    <property type="project" value="UniProtKB-KW"/>
</dbReference>
<evidence type="ECO:0000256" key="7">
    <source>
        <dbReference type="ARBA" id="ARBA00022692"/>
    </source>
</evidence>
<gene>
    <name evidence="13" type="ORF">F7O84_01220</name>
</gene>
<dbReference type="PROSITE" id="PS51098">
    <property type="entry name" value="PTS_EIIB_TYPE_1"/>
    <property type="match status" value="1"/>
</dbReference>
<keyword evidence="4" id="KW-0762">Sugar transport</keyword>
<dbReference type="EMBL" id="WAGX01000003">
    <property type="protein sequence ID" value="KAB1440485.1"/>
    <property type="molecule type" value="Genomic_DNA"/>
</dbReference>
<proteinExistence type="predicted"/>
<dbReference type="GO" id="GO:0016301">
    <property type="term" value="F:kinase activity"/>
    <property type="evidence" value="ECO:0007669"/>
    <property type="project" value="UniProtKB-KW"/>
</dbReference>
<dbReference type="PROSITE" id="PS01035">
    <property type="entry name" value="PTS_EIIB_TYPE_1_CYS"/>
    <property type="match status" value="1"/>
</dbReference>
<keyword evidence="10" id="KW-0472">Membrane</keyword>
<keyword evidence="14" id="KW-1185">Reference proteome</keyword>
<accession>A0A7V7QNT7</accession>
<keyword evidence="7" id="KW-0812">Transmembrane</keyword>
<keyword evidence="3" id="KW-1003">Cell membrane</keyword>
<evidence type="ECO:0000256" key="3">
    <source>
        <dbReference type="ARBA" id="ARBA00022475"/>
    </source>
</evidence>
<feature type="domain" description="PTS EIIB type-1" evidence="12">
    <location>
        <begin position="17"/>
        <end position="99"/>
    </location>
</feature>
<dbReference type="GO" id="GO:0090589">
    <property type="term" value="F:protein-phosphocysteine-trehalose phosphotransferase system transporter activity"/>
    <property type="evidence" value="ECO:0007669"/>
    <property type="project" value="TreeGrafter"/>
</dbReference>
<keyword evidence="9" id="KW-1133">Transmembrane helix</keyword>
<dbReference type="InterPro" id="IPR050558">
    <property type="entry name" value="PTS_Sugar-Specific_Components"/>
</dbReference>
<dbReference type="GO" id="GO:0015771">
    <property type="term" value="P:trehalose transport"/>
    <property type="evidence" value="ECO:0007669"/>
    <property type="project" value="TreeGrafter"/>
</dbReference>
<comment type="caution">
    <text evidence="13">The sequence shown here is derived from an EMBL/GenBank/DDBJ whole genome shotgun (WGS) entry which is preliminary data.</text>
</comment>
<evidence type="ECO:0000256" key="9">
    <source>
        <dbReference type="ARBA" id="ARBA00022989"/>
    </source>
</evidence>
<evidence type="ECO:0000256" key="4">
    <source>
        <dbReference type="ARBA" id="ARBA00022597"/>
    </source>
</evidence>